<accession>A0A3M5EQH5</accession>
<sequence>ETTALGVAYMAGLKAGFYRDLDDIASHWHLQRRFAAHMAEERRGELYAGWQNAVRRVRSEA</sequence>
<dbReference type="EMBL" id="RBSQ01000170">
    <property type="protein sequence ID" value="RMS63610.1"/>
    <property type="molecule type" value="Genomic_DNA"/>
</dbReference>
<reference evidence="1 2" key="1">
    <citation type="submission" date="2018-08" db="EMBL/GenBank/DDBJ databases">
        <title>Recombination of ecologically and evolutionarily significant loci maintains genetic cohesion in the Pseudomonas syringae species complex.</title>
        <authorList>
            <person name="Dillon M."/>
            <person name="Thakur S."/>
            <person name="Almeida R.N.D."/>
            <person name="Weir B.S."/>
            <person name="Guttman D.S."/>
        </authorList>
    </citation>
    <scope>NUCLEOTIDE SEQUENCE [LARGE SCALE GENOMIC DNA]</scope>
    <source>
        <strain evidence="1 2">ICMP 7846</strain>
    </source>
</reference>
<dbReference type="Proteomes" id="UP000270834">
    <property type="component" value="Unassembled WGS sequence"/>
</dbReference>
<evidence type="ECO:0000313" key="1">
    <source>
        <dbReference type="EMBL" id="RMS63610.1"/>
    </source>
</evidence>
<organism evidence="1 2">
    <name type="scientific">Pseudomonas aeruginosa</name>
    <dbReference type="NCBI Taxonomy" id="287"/>
    <lineage>
        <taxon>Bacteria</taxon>
        <taxon>Pseudomonadati</taxon>
        <taxon>Pseudomonadota</taxon>
        <taxon>Gammaproteobacteria</taxon>
        <taxon>Pseudomonadales</taxon>
        <taxon>Pseudomonadaceae</taxon>
        <taxon>Pseudomonas</taxon>
    </lineage>
</organism>
<evidence type="ECO:0000313" key="2">
    <source>
        <dbReference type="Proteomes" id="UP000270834"/>
    </source>
</evidence>
<feature type="non-terminal residue" evidence="1">
    <location>
        <position position="1"/>
    </location>
</feature>
<dbReference type="AlphaFoldDB" id="A0A3M5EQH5"/>
<dbReference type="SUPFAM" id="SSF53067">
    <property type="entry name" value="Actin-like ATPase domain"/>
    <property type="match status" value="1"/>
</dbReference>
<comment type="caution">
    <text evidence="1">The sequence shown here is derived from an EMBL/GenBank/DDBJ whole genome shotgun (WGS) entry which is preliminary data.</text>
</comment>
<gene>
    <name evidence="1" type="ORF">ALP65_00876</name>
</gene>
<protein>
    <recommendedName>
        <fullName evidence="3">Glycerol kinase</fullName>
    </recommendedName>
</protein>
<dbReference type="InterPro" id="IPR043129">
    <property type="entry name" value="ATPase_NBD"/>
</dbReference>
<name>A0A3M5EQH5_PSEAI</name>
<dbReference type="Gene3D" id="3.30.420.40">
    <property type="match status" value="1"/>
</dbReference>
<proteinExistence type="predicted"/>
<evidence type="ECO:0008006" key="3">
    <source>
        <dbReference type="Google" id="ProtNLM"/>
    </source>
</evidence>